<protein>
    <submittedName>
        <fullName evidence="2">Uncharacterized protein</fullName>
    </submittedName>
</protein>
<accession>A0A4Z2EIX1</accession>
<proteinExistence type="predicted"/>
<gene>
    <name evidence="2" type="ORF">EYF80_061279</name>
</gene>
<dbReference type="Proteomes" id="UP000314294">
    <property type="component" value="Unassembled WGS sequence"/>
</dbReference>
<evidence type="ECO:0000313" key="2">
    <source>
        <dbReference type="EMBL" id="TNN28571.1"/>
    </source>
</evidence>
<keyword evidence="3" id="KW-1185">Reference proteome</keyword>
<name>A0A4Z2EIX1_9TELE</name>
<feature type="region of interest" description="Disordered" evidence="1">
    <location>
        <begin position="92"/>
        <end position="118"/>
    </location>
</feature>
<evidence type="ECO:0000256" key="1">
    <source>
        <dbReference type="SAM" id="MobiDB-lite"/>
    </source>
</evidence>
<dbReference type="AlphaFoldDB" id="A0A4Z2EIX1"/>
<dbReference type="EMBL" id="SRLO01006743">
    <property type="protein sequence ID" value="TNN28571.1"/>
    <property type="molecule type" value="Genomic_DNA"/>
</dbReference>
<evidence type="ECO:0000313" key="3">
    <source>
        <dbReference type="Proteomes" id="UP000314294"/>
    </source>
</evidence>
<feature type="compositionally biased region" description="Acidic residues" evidence="1">
    <location>
        <begin position="97"/>
        <end position="111"/>
    </location>
</feature>
<sequence length="345" mass="36484">MTLMTFMALMTLMTLMTFMALMTLMTLMTLMRTSAMIGGCVAVPPRSGLALPVRHQEDHGLLLADVGHDGGQLVDVAAVEVLRLPQVQDQRAAYLSGEEEEDEEDEEDEEPIAGSTKSTLIHHSRTLFTELRGTRSTSFFFCGARCVLAGRGGGGLWTGGGGLGTGGGGLRTGGGGLRTGGRGLGTGGGGLWTGGGGLWTGGGAGPHSPLQLQPLGQQPPVGAVGAGRVQAAADLLADEVRDLEGARPGQRRRRAVHQQELRVHGPAVLWTGEGSGVSVPHGDEARRRGAAAAVTLAMLKSRPKLCPSPSTCHTHSWQLSSQVLRLSRSRVKVQCRYRWDPFQRW</sequence>
<organism evidence="2 3">
    <name type="scientific">Liparis tanakae</name>
    <name type="common">Tanaka's snailfish</name>
    <dbReference type="NCBI Taxonomy" id="230148"/>
    <lineage>
        <taxon>Eukaryota</taxon>
        <taxon>Metazoa</taxon>
        <taxon>Chordata</taxon>
        <taxon>Craniata</taxon>
        <taxon>Vertebrata</taxon>
        <taxon>Euteleostomi</taxon>
        <taxon>Actinopterygii</taxon>
        <taxon>Neopterygii</taxon>
        <taxon>Teleostei</taxon>
        <taxon>Neoteleostei</taxon>
        <taxon>Acanthomorphata</taxon>
        <taxon>Eupercaria</taxon>
        <taxon>Perciformes</taxon>
        <taxon>Cottioidei</taxon>
        <taxon>Cottales</taxon>
        <taxon>Liparidae</taxon>
        <taxon>Liparis</taxon>
    </lineage>
</organism>
<comment type="caution">
    <text evidence="2">The sequence shown here is derived from an EMBL/GenBank/DDBJ whole genome shotgun (WGS) entry which is preliminary data.</text>
</comment>
<reference evidence="2 3" key="1">
    <citation type="submission" date="2019-03" db="EMBL/GenBank/DDBJ databases">
        <title>First draft genome of Liparis tanakae, snailfish: a comprehensive survey of snailfish specific genes.</title>
        <authorList>
            <person name="Kim W."/>
            <person name="Song I."/>
            <person name="Jeong J.-H."/>
            <person name="Kim D."/>
            <person name="Kim S."/>
            <person name="Ryu S."/>
            <person name="Song J.Y."/>
            <person name="Lee S.K."/>
        </authorList>
    </citation>
    <scope>NUCLEOTIDE SEQUENCE [LARGE SCALE GENOMIC DNA]</scope>
    <source>
        <tissue evidence="2">Muscle</tissue>
    </source>
</reference>